<evidence type="ECO:0000259" key="5">
    <source>
        <dbReference type="PROSITE" id="PS50929"/>
    </source>
</evidence>
<dbReference type="GO" id="GO:0005524">
    <property type="term" value="F:ATP binding"/>
    <property type="evidence" value="ECO:0007669"/>
    <property type="project" value="InterPro"/>
</dbReference>
<dbReference type="InterPro" id="IPR032675">
    <property type="entry name" value="LRR_dom_sf"/>
</dbReference>
<dbReference type="GO" id="GO:0005886">
    <property type="term" value="C:plasma membrane"/>
    <property type="evidence" value="ECO:0007669"/>
    <property type="project" value="TreeGrafter"/>
</dbReference>
<keyword evidence="3" id="KW-1133">Transmembrane helix</keyword>
<proteinExistence type="predicted"/>
<evidence type="ECO:0000256" key="2">
    <source>
        <dbReference type="ARBA" id="ARBA00022692"/>
    </source>
</evidence>
<evidence type="ECO:0000256" key="3">
    <source>
        <dbReference type="ARBA" id="ARBA00022989"/>
    </source>
</evidence>
<reference evidence="6" key="2">
    <citation type="submission" date="2023-05" db="EMBL/GenBank/DDBJ databases">
        <authorList>
            <person name="Schelkunov M.I."/>
        </authorList>
    </citation>
    <scope>NUCLEOTIDE SEQUENCE</scope>
    <source>
        <strain evidence="6">Hsosn_3</strain>
        <tissue evidence="6">Leaf</tissue>
    </source>
</reference>
<organism evidence="6 7">
    <name type="scientific">Heracleum sosnowskyi</name>
    <dbReference type="NCBI Taxonomy" id="360622"/>
    <lineage>
        <taxon>Eukaryota</taxon>
        <taxon>Viridiplantae</taxon>
        <taxon>Streptophyta</taxon>
        <taxon>Embryophyta</taxon>
        <taxon>Tracheophyta</taxon>
        <taxon>Spermatophyta</taxon>
        <taxon>Magnoliopsida</taxon>
        <taxon>eudicotyledons</taxon>
        <taxon>Gunneridae</taxon>
        <taxon>Pentapetalae</taxon>
        <taxon>asterids</taxon>
        <taxon>campanulids</taxon>
        <taxon>Apiales</taxon>
        <taxon>Apiaceae</taxon>
        <taxon>Apioideae</taxon>
        <taxon>apioid superclade</taxon>
        <taxon>Tordylieae</taxon>
        <taxon>Tordyliinae</taxon>
        <taxon>Heracleum</taxon>
    </lineage>
</organism>
<keyword evidence="7" id="KW-1185">Reference proteome</keyword>
<keyword evidence="4" id="KW-0472">Membrane</keyword>
<dbReference type="AlphaFoldDB" id="A0AAD8MN98"/>
<evidence type="ECO:0000256" key="1">
    <source>
        <dbReference type="ARBA" id="ARBA00004141"/>
    </source>
</evidence>
<dbReference type="InterPro" id="IPR039421">
    <property type="entry name" value="Type_1_exporter"/>
</dbReference>
<sequence>MGGVCSRKRDQQVNDESINRGLSVRYFKSGSSKWLGSSISRGTSDIKQRHGKCPSLMELCINKICEDIDQYKTLSMLPRDINQQIINELICSQCLTERTLEAFRDCDLQDLDLGEYPGFDDSWMDVVASQEASLLSLDLSGSDVTDSGLKNLKDCKNLQALNLNYCDKITDHGLECIRSTSKFLSPLDQPANSFLCPSILLTSYTLHWSPLSMCTWLWGLVLQHFHVACWNITGERQDAHIRYLYSKAILRQDVAFFDIGTRTGEVVERLSADTVIIQGVLTEKVHLSL</sequence>
<reference evidence="6" key="1">
    <citation type="submission" date="2023-02" db="EMBL/GenBank/DDBJ databases">
        <title>Genome of toxic invasive species Heracleum sosnowskyi carries increased number of genes despite the absence of recent whole-genome duplications.</title>
        <authorList>
            <person name="Schelkunov M."/>
            <person name="Shtratnikova V."/>
            <person name="Makarenko M."/>
            <person name="Klepikova A."/>
            <person name="Omelchenko D."/>
            <person name="Novikova G."/>
            <person name="Obukhova E."/>
            <person name="Bogdanov V."/>
            <person name="Penin A."/>
            <person name="Logacheva M."/>
        </authorList>
    </citation>
    <scope>NUCLEOTIDE SEQUENCE</scope>
    <source>
        <strain evidence="6">Hsosn_3</strain>
        <tissue evidence="6">Leaf</tissue>
    </source>
</reference>
<name>A0AAD8MN98_9APIA</name>
<feature type="domain" description="ABC transmembrane type-1" evidence="5">
    <location>
        <begin position="219"/>
        <end position="289"/>
    </location>
</feature>
<dbReference type="SUPFAM" id="SSF90123">
    <property type="entry name" value="ABC transporter transmembrane region"/>
    <property type="match status" value="1"/>
</dbReference>
<dbReference type="InterPro" id="IPR057207">
    <property type="entry name" value="FBXL15_LRR"/>
</dbReference>
<dbReference type="InterPro" id="IPR011527">
    <property type="entry name" value="ABC1_TM_dom"/>
</dbReference>
<dbReference type="GO" id="GO:0140359">
    <property type="term" value="F:ABC-type transporter activity"/>
    <property type="evidence" value="ECO:0007669"/>
    <property type="project" value="InterPro"/>
</dbReference>
<dbReference type="PANTHER" id="PTHR24222:SF63">
    <property type="entry name" value="ATP BINDING CASSETTE SUBFAMILY B"/>
    <property type="match status" value="1"/>
</dbReference>
<evidence type="ECO:0000313" key="7">
    <source>
        <dbReference type="Proteomes" id="UP001237642"/>
    </source>
</evidence>
<evidence type="ECO:0000313" key="6">
    <source>
        <dbReference type="EMBL" id="KAK1379426.1"/>
    </source>
</evidence>
<gene>
    <name evidence="6" type="ORF">POM88_026170</name>
</gene>
<dbReference type="Proteomes" id="UP001237642">
    <property type="component" value="Unassembled WGS sequence"/>
</dbReference>
<comment type="subcellular location">
    <subcellularLocation>
        <location evidence="1">Membrane</location>
        <topology evidence="1">Multi-pass membrane protein</topology>
    </subcellularLocation>
</comment>
<dbReference type="PANTHER" id="PTHR24222">
    <property type="entry name" value="ABC TRANSPORTER B FAMILY"/>
    <property type="match status" value="1"/>
</dbReference>
<dbReference type="Gene3D" id="1.20.1560.10">
    <property type="entry name" value="ABC transporter type 1, transmembrane domain"/>
    <property type="match status" value="1"/>
</dbReference>
<protein>
    <submittedName>
        <fullName evidence="6">F-box/LRR-repeat protein 14</fullName>
    </submittedName>
</protein>
<comment type="caution">
    <text evidence="6">The sequence shown here is derived from an EMBL/GenBank/DDBJ whole genome shotgun (WGS) entry which is preliminary data.</text>
</comment>
<dbReference type="SMART" id="SM00367">
    <property type="entry name" value="LRR_CC"/>
    <property type="match status" value="1"/>
</dbReference>
<evidence type="ECO:0000256" key="4">
    <source>
        <dbReference type="ARBA" id="ARBA00023136"/>
    </source>
</evidence>
<dbReference type="SUPFAM" id="SSF52047">
    <property type="entry name" value="RNI-like"/>
    <property type="match status" value="1"/>
</dbReference>
<dbReference type="EMBL" id="JAUIZM010000006">
    <property type="protein sequence ID" value="KAK1379426.1"/>
    <property type="molecule type" value="Genomic_DNA"/>
</dbReference>
<dbReference type="Pfam" id="PF25372">
    <property type="entry name" value="DUF7885"/>
    <property type="match status" value="1"/>
</dbReference>
<dbReference type="PROSITE" id="PS50929">
    <property type="entry name" value="ABC_TM1F"/>
    <property type="match status" value="1"/>
</dbReference>
<dbReference type="InterPro" id="IPR036640">
    <property type="entry name" value="ABC1_TM_sf"/>
</dbReference>
<keyword evidence="2" id="KW-0812">Transmembrane</keyword>
<dbReference type="InterPro" id="IPR006553">
    <property type="entry name" value="Leu-rich_rpt_Cys-con_subtyp"/>
</dbReference>
<dbReference type="Gene3D" id="3.80.10.10">
    <property type="entry name" value="Ribonuclease Inhibitor"/>
    <property type="match status" value="1"/>
</dbReference>
<dbReference type="Pfam" id="PF00664">
    <property type="entry name" value="ABC_membrane"/>
    <property type="match status" value="1"/>
</dbReference>
<accession>A0AAD8MN98</accession>